<evidence type="ECO:0000256" key="1">
    <source>
        <dbReference type="ARBA" id="ARBA00004418"/>
    </source>
</evidence>
<organism evidence="6">
    <name type="scientific">Methyloraptor flagellatus</name>
    <dbReference type="NCBI Taxonomy" id="3162530"/>
    <lineage>
        <taxon>Bacteria</taxon>
        <taxon>Pseudomonadati</taxon>
        <taxon>Pseudomonadota</taxon>
        <taxon>Alphaproteobacteria</taxon>
        <taxon>Hyphomicrobiales</taxon>
        <taxon>Ancalomicrobiaceae</taxon>
        <taxon>Methyloraptor</taxon>
    </lineage>
</organism>
<comment type="similarity">
    <text evidence="2">Belongs to the bacterial solute-binding protein 5 family.</text>
</comment>
<dbReference type="PROSITE" id="PS51318">
    <property type="entry name" value="TAT"/>
    <property type="match status" value="1"/>
</dbReference>
<dbReference type="Gene3D" id="3.10.105.10">
    <property type="entry name" value="Dipeptide-binding Protein, Domain 3"/>
    <property type="match status" value="1"/>
</dbReference>
<name>A0AAU7XGK8_9HYPH</name>
<evidence type="ECO:0000256" key="4">
    <source>
        <dbReference type="ARBA" id="ARBA00022729"/>
    </source>
</evidence>
<dbReference type="EMBL" id="CP158568">
    <property type="protein sequence ID" value="XBY46214.1"/>
    <property type="molecule type" value="Genomic_DNA"/>
</dbReference>
<dbReference type="KEGG" id="mflg:ABS361_08325"/>
<dbReference type="InterPro" id="IPR030678">
    <property type="entry name" value="Peptide/Ni-bd"/>
</dbReference>
<reference evidence="6" key="1">
    <citation type="submission" date="2024-06" db="EMBL/GenBank/DDBJ databases">
        <title>Methylostella associata gen. nov., sp. nov., a novel Ancalomicrobiaceae-affiliated facultatively methylotrophic bacteria that feed on methanotrophs of the genus Methylococcus.</title>
        <authorList>
            <person name="Saltykova V."/>
            <person name="Danilova O.V."/>
            <person name="Oshkin I.Y."/>
            <person name="Belova S.E."/>
            <person name="Pimenov N.V."/>
            <person name="Dedysh S.N."/>
        </authorList>
    </citation>
    <scope>NUCLEOTIDE SEQUENCE</scope>
    <source>
        <strain evidence="6">S20</strain>
    </source>
</reference>
<evidence type="ECO:0000259" key="5">
    <source>
        <dbReference type="Pfam" id="PF00496"/>
    </source>
</evidence>
<dbReference type="PANTHER" id="PTHR30290:SF10">
    <property type="entry name" value="PERIPLASMIC OLIGOPEPTIDE-BINDING PROTEIN-RELATED"/>
    <property type="match status" value="1"/>
</dbReference>
<dbReference type="GO" id="GO:0030288">
    <property type="term" value="C:outer membrane-bounded periplasmic space"/>
    <property type="evidence" value="ECO:0007669"/>
    <property type="project" value="UniProtKB-ARBA"/>
</dbReference>
<dbReference type="AlphaFoldDB" id="A0AAU7XGK8"/>
<dbReference type="Pfam" id="PF00496">
    <property type="entry name" value="SBP_bac_5"/>
    <property type="match status" value="1"/>
</dbReference>
<dbReference type="GO" id="GO:0043190">
    <property type="term" value="C:ATP-binding cassette (ABC) transporter complex"/>
    <property type="evidence" value="ECO:0007669"/>
    <property type="project" value="InterPro"/>
</dbReference>
<dbReference type="RefSeq" id="WP_407051311.1">
    <property type="nucleotide sequence ID" value="NZ_CP158568.1"/>
</dbReference>
<dbReference type="GO" id="GO:1904680">
    <property type="term" value="F:peptide transmembrane transporter activity"/>
    <property type="evidence" value="ECO:0007669"/>
    <property type="project" value="TreeGrafter"/>
</dbReference>
<dbReference type="InterPro" id="IPR000914">
    <property type="entry name" value="SBP_5_dom"/>
</dbReference>
<dbReference type="InterPro" id="IPR039424">
    <property type="entry name" value="SBP_5"/>
</dbReference>
<dbReference type="CDD" id="cd08503">
    <property type="entry name" value="PBP2_NikA_DppA_OppA_like_17"/>
    <property type="match status" value="1"/>
</dbReference>
<feature type="domain" description="Solute-binding protein family 5" evidence="5">
    <location>
        <begin position="93"/>
        <end position="440"/>
    </location>
</feature>
<dbReference type="PANTHER" id="PTHR30290">
    <property type="entry name" value="PERIPLASMIC BINDING COMPONENT OF ABC TRANSPORTER"/>
    <property type="match status" value="1"/>
</dbReference>
<dbReference type="InterPro" id="IPR006311">
    <property type="entry name" value="TAT_signal"/>
</dbReference>
<accession>A0AAU7XGK8</accession>
<dbReference type="Gene3D" id="3.90.76.10">
    <property type="entry name" value="Dipeptide-binding Protein, Domain 1"/>
    <property type="match status" value="1"/>
</dbReference>
<gene>
    <name evidence="6" type="ORF">ABS361_08325</name>
</gene>
<sequence>MTEIGNGRRSGLVVDRRELLAGAAALGLSTAFGARPAAAQAAPKKGGTLKLGMSGGSTSDTLDPRTFTDWVPTNIAYTMMNGLVEIDEKNQATPELFESWEAKPGAATWVFAVRKGVTFHNGKTLDADDVIYSLNLHRGDTKSAAKAVLADITEIKKLDTHQVEITLKSGNADLPYILSDYHIIVVPNGFTDFSKPIGTGGYMFEMMEPGVRAVVKKHGSYWKPNRAWVDSVEFRVINDATARVNALISGQVDVINRLDGRTVDLLGKNPNLQIIRSQAGQHAVFVMNTTSGPFANADARLALKYGIDRQKVVDTILKGYGTIGNDHPIPKTNPYHASELAQHTYDPDKAKFHLNKAGMTGEKFVLQVSDAAFTGATDAAVLYQQAASKAGINLEVKREPSDGYWDNVWMKAPFCASYWGGRPTADQMLSIAYLSDAKWNDTAWKRPEFDKIVVAARAELDQAKRKALYVEAQTMINQDGGALIPMFIDYLEAGSKKVGGMGPHPMFDFLGLRLAEKVWLNA</sequence>
<protein>
    <submittedName>
        <fullName evidence="6">ABC transporter substrate-binding protein</fullName>
    </submittedName>
</protein>
<evidence type="ECO:0000256" key="3">
    <source>
        <dbReference type="ARBA" id="ARBA00022448"/>
    </source>
</evidence>
<comment type="subcellular location">
    <subcellularLocation>
        <location evidence="1">Periplasm</location>
    </subcellularLocation>
</comment>
<dbReference type="GO" id="GO:0015833">
    <property type="term" value="P:peptide transport"/>
    <property type="evidence" value="ECO:0007669"/>
    <property type="project" value="TreeGrafter"/>
</dbReference>
<dbReference type="PIRSF" id="PIRSF002741">
    <property type="entry name" value="MppA"/>
    <property type="match status" value="1"/>
</dbReference>
<proteinExistence type="inferred from homology"/>
<evidence type="ECO:0000313" key="6">
    <source>
        <dbReference type="EMBL" id="XBY46214.1"/>
    </source>
</evidence>
<keyword evidence="4" id="KW-0732">Signal</keyword>
<dbReference type="SUPFAM" id="SSF53850">
    <property type="entry name" value="Periplasmic binding protein-like II"/>
    <property type="match status" value="1"/>
</dbReference>
<keyword evidence="3" id="KW-0813">Transport</keyword>
<dbReference type="Gene3D" id="3.40.190.10">
    <property type="entry name" value="Periplasmic binding protein-like II"/>
    <property type="match status" value="1"/>
</dbReference>
<evidence type="ECO:0000256" key="2">
    <source>
        <dbReference type="ARBA" id="ARBA00005695"/>
    </source>
</evidence>